<evidence type="ECO:0000313" key="4">
    <source>
        <dbReference type="Proteomes" id="UP000823615"/>
    </source>
</evidence>
<dbReference type="InterPro" id="IPR042229">
    <property type="entry name" value="Listeria/Bacterioides_rpt_sf"/>
</dbReference>
<feature type="domain" description="GLUG" evidence="2">
    <location>
        <begin position="494"/>
        <end position="518"/>
    </location>
</feature>
<organism evidence="3 4">
    <name type="scientific">Candidatus Ornithospirochaeta stercoripullorum</name>
    <dbReference type="NCBI Taxonomy" id="2840899"/>
    <lineage>
        <taxon>Bacteria</taxon>
        <taxon>Pseudomonadati</taxon>
        <taxon>Spirochaetota</taxon>
        <taxon>Spirochaetia</taxon>
        <taxon>Spirochaetales</taxon>
        <taxon>Spirochaetaceae</taxon>
        <taxon>Spirochaetaceae incertae sedis</taxon>
        <taxon>Candidatus Ornithospirochaeta</taxon>
    </lineage>
</organism>
<dbReference type="PROSITE" id="PS51257">
    <property type="entry name" value="PROKAR_LIPOPROTEIN"/>
    <property type="match status" value="1"/>
</dbReference>
<dbReference type="Pfam" id="PF09479">
    <property type="entry name" value="Flg_new"/>
    <property type="match status" value="3"/>
</dbReference>
<gene>
    <name evidence="3" type="ORF">IAA97_09735</name>
</gene>
<reference evidence="3" key="2">
    <citation type="journal article" date="2021" name="PeerJ">
        <title>Extensive microbial diversity within the chicken gut microbiome revealed by metagenomics and culture.</title>
        <authorList>
            <person name="Gilroy R."/>
            <person name="Ravi A."/>
            <person name="Getino M."/>
            <person name="Pursley I."/>
            <person name="Horton D.L."/>
            <person name="Alikhan N.F."/>
            <person name="Baker D."/>
            <person name="Gharbi K."/>
            <person name="Hall N."/>
            <person name="Watson M."/>
            <person name="Adriaenssens E.M."/>
            <person name="Foster-Nyarko E."/>
            <person name="Jarju S."/>
            <person name="Secka A."/>
            <person name="Antonio M."/>
            <person name="Oren A."/>
            <person name="Chaudhuri R.R."/>
            <person name="La Ragione R."/>
            <person name="Hildebrand F."/>
            <person name="Pallen M.J."/>
        </authorList>
    </citation>
    <scope>NUCLEOTIDE SEQUENCE</scope>
    <source>
        <strain evidence="3">7293</strain>
    </source>
</reference>
<comment type="caution">
    <text evidence="3">The sequence shown here is derived from an EMBL/GenBank/DDBJ whole genome shotgun (WGS) entry which is preliminary data.</text>
</comment>
<evidence type="ECO:0000259" key="2">
    <source>
        <dbReference type="Pfam" id="PF07581"/>
    </source>
</evidence>
<reference evidence="3" key="1">
    <citation type="submission" date="2020-10" db="EMBL/GenBank/DDBJ databases">
        <authorList>
            <person name="Gilroy R."/>
        </authorList>
    </citation>
    <scope>NUCLEOTIDE SEQUENCE</scope>
    <source>
        <strain evidence="3">7293</strain>
    </source>
</reference>
<dbReference type="EMBL" id="JADIMT010000109">
    <property type="protein sequence ID" value="MBO8437237.1"/>
    <property type="molecule type" value="Genomic_DNA"/>
</dbReference>
<comment type="subcellular location">
    <subcellularLocation>
        <location evidence="1">Cell envelope</location>
    </subcellularLocation>
</comment>
<name>A0A9D9E0F3_9SPIO</name>
<dbReference type="Pfam" id="PF07581">
    <property type="entry name" value="Glug"/>
    <property type="match status" value="2"/>
</dbReference>
<evidence type="ECO:0000256" key="1">
    <source>
        <dbReference type="ARBA" id="ARBA00004196"/>
    </source>
</evidence>
<dbReference type="GO" id="GO:0030313">
    <property type="term" value="C:cell envelope"/>
    <property type="evidence" value="ECO:0007669"/>
    <property type="project" value="UniProtKB-SubCell"/>
</dbReference>
<dbReference type="InterPro" id="IPR011493">
    <property type="entry name" value="GLUG"/>
</dbReference>
<dbReference type="Gene3D" id="2.160.20.110">
    <property type="match status" value="2"/>
</dbReference>
<evidence type="ECO:0000313" key="3">
    <source>
        <dbReference type="EMBL" id="MBO8437237.1"/>
    </source>
</evidence>
<dbReference type="AlphaFoldDB" id="A0A9D9E0F3"/>
<protein>
    <submittedName>
        <fullName evidence="3">InlB B-repeat-containing protein</fullName>
    </submittedName>
</protein>
<proteinExistence type="predicted"/>
<dbReference type="NCBIfam" id="TIGR02543">
    <property type="entry name" value="List_Bact_rpt"/>
    <property type="match status" value="1"/>
</dbReference>
<dbReference type="Proteomes" id="UP000823615">
    <property type="component" value="Unassembled WGS sequence"/>
</dbReference>
<accession>A0A9D9E0F3</accession>
<feature type="domain" description="GLUG" evidence="2">
    <location>
        <begin position="464"/>
        <end position="490"/>
    </location>
</feature>
<dbReference type="InterPro" id="IPR013378">
    <property type="entry name" value="InlB-like_B-rpt"/>
</dbReference>
<dbReference type="Gene3D" id="2.60.40.4270">
    <property type="entry name" value="Listeria-Bacteroides repeat domain"/>
    <property type="match status" value="3"/>
</dbReference>
<sequence>MTGNSKHKLISILLSCFIVFLIAGCDSSIPEAKCSITFNANGGSWTDVTEVVIEVPQGSLIWGSRPEVPKRSGFNFCGWFSDKAATKPYDPNSIVSSDTVLYAGWSRHSVYRVEFDTDGGSTLAPQLVSSGNRLIRPDDPEKEGYIFYGWSLDGSDILFDFETPIRSNITLHAVWKEARNIAFAYDLPSSLDGNVELSALPSPETIEDGKTIESPAVSLSYNGTSFRFLGWFEKDSNEPFDFSSAIDRDITPYAKWEEYAISGTGEYIVYSESGLLKWADEGSGKSCTLIADIKLSADWIPIGSEEAPYNTIFDGNNHKISVLRISGDEDYHGFFGFVGSSGIVKNLTITEIEIYGSDSAGGIAGENLGRIENCHTYGTIQETGIAGGGIAGRNRGTIANCSSDADLKSFGDAGGISGVNYGILDACSASGTISGEYAIGGVSGLNLDGGSISSALFSGQIADGYYAGGIAGCNDTGSTISECSFTGRINDMDWYIGGIAGLNSQSSVIEKCSSSGEIIGISETGGIVGHNYAGFIYASSFSGTLSSETIGGGIAGISMGPVEACYFSGTVECNDIAGGIVGTNQFYKITACYSTGKISGNTTVGSIAGQNERGTITACYWQNESTLSGTGLNHSETPVDIHRVPDEATWEEAMTDMNRALSDSKYAYSSNTGDAKMPLIILNK</sequence>